<dbReference type="Pfam" id="PF03069">
    <property type="entry name" value="FmdA_AmdA"/>
    <property type="match status" value="2"/>
</dbReference>
<evidence type="ECO:0000313" key="1">
    <source>
        <dbReference type="EMBL" id="OAA32134.1"/>
    </source>
</evidence>
<gene>
    <name evidence="1" type="ORF">AAL_01466</name>
</gene>
<dbReference type="STRING" id="1081109.A0A166U6Y8"/>
<sequence>MGHLCISQSNIHFKWSKSIEPVVTVKSGTELEFDLRDGFNNLITPDTKPEQLPNLPFSQADPAFGPVAVEDAQPGDVLRVDILGLTPASYGWTAVFPGFGLLSDEFPGPHLKIWDLSTISEGYVEFKKGVRVPTQPFLGVMGLAPAQQGELSVIPPYDWGGNIDCKHVTAGSSLFLPIQTSGALFSCGDGHAAQGDGEVCGTAIETPMRARLRLTVEKNKPWVKSPHYLTAAEATTRAGSGRGQEYASVGIDTDLLEATRKSLRGTIDWLAGERGLTREEAYMLCSVVADLKTVEAVDMPHFAVACAVPLNIFVDSNHGT</sequence>
<dbReference type="AlphaFoldDB" id="A0A166U6Y8"/>
<dbReference type="Gene3D" id="3.10.28.20">
    <property type="entry name" value="Acetamidase/Formamidase-like domains"/>
    <property type="match status" value="1"/>
</dbReference>
<dbReference type="GO" id="GO:0016811">
    <property type="term" value="F:hydrolase activity, acting on carbon-nitrogen (but not peptide) bonds, in linear amides"/>
    <property type="evidence" value="ECO:0007669"/>
    <property type="project" value="InterPro"/>
</dbReference>
<keyword evidence="2" id="KW-1185">Reference proteome</keyword>
<dbReference type="PANTHER" id="PTHR31891:SF1">
    <property type="entry name" value="FORMAMIDASE C869.04-RELATED"/>
    <property type="match status" value="1"/>
</dbReference>
<reference evidence="1 2" key="1">
    <citation type="journal article" date="2016" name="Genome Biol. Evol.">
        <title>Divergent and convergent evolution of fungal pathogenicity.</title>
        <authorList>
            <person name="Shang Y."/>
            <person name="Xiao G."/>
            <person name="Zheng P."/>
            <person name="Cen K."/>
            <person name="Zhan S."/>
            <person name="Wang C."/>
        </authorList>
    </citation>
    <scope>NUCLEOTIDE SEQUENCE [LARGE SCALE GENOMIC DNA]</scope>
    <source>
        <strain evidence="1 2">RCEF 2490</strain>
    </source>
</reference>
<organism evidence="1 2">
    <name type="scientific">Moelleriella libera RCEF 2490</name>
    <dbReference type="NCBI Taxonomy" id="1081109"/>
    <lineage>
        <taxon>Eukaryota</taxon>
        <taxon>Fungi</taxon>
        <taxon>Dikarya</taxon>
        <taxon>Ascomycota</taxon>
        <taxon>Pezizomycotina</taxon>
        <taxon>Sordariomycetes</taxon>
        <taxon>Hypocreomycetidae</taxon>
        <taxon>Hypocreales</taxon>
        <taxon>Clavicipitaceae</taxon>
        <taxon>Moelleriella</taxon>
    </lineage>
</organism>
<comment type="caution">
    <text evidence="1">The sequence shown here is derived from an EMBL/GenBank/DDBJ whole genome shotgun (WGS) entry which is preliminary data.</text>
</comment>
<proteinExistence type="predicted"/>
<dbReference type="InterPro" id="IPR004304">
    <property type="entry name" value="FmdA_AmdA"/>
</dbReference>
<dbReference type="Gene3D" id="2.60.120.580">
    <property type="entry name" value="Acetamidase/Formamidase-like domains"/>
    <property type="match status" value="2"/>
</dbReference>
<dbReference type="Proteomes" id="UP000078544">
    <property type="component" value="Unassembled WGS sequence"/>
</dbReference>
<protein>
    <submittedName>
        <fullName evidence="1">Acetamidase/formamidase</fullName>
    </submittedName>
</protein>
<accession>A0A166U6Y8</accession>
<dbReference type="PANTHER" id="PTHR31891">
    <property type="entry name" value="FORMAMIDASE C869.04-RELATED"/>
    <property type="match status" value="1"/>
</dbReference>
<dbReference type="EMBL" id="AZGY01000002">
    <property type="protein sequence ID" value="OAA32134.1"/>
    <property type="molecule type" value="Genomic_DNA"/>
</dbReference>
<dbReference type="OrthoDB" id="3335528at2759"/>
<evidence type="ECO:0000313" key="2">
    <source>
        <dbReference type="Proteomes" id="UP000078544"/>
    </source>
</evidence>
<dbReference type="SUPFAM" id="SSF141130">
    <property type="entry name" value="Acetamidase/Formamidase-like"/>
    <property type="match status" value="1"/>
</dbReference>
<name>A0A166U6Y8_9HYPO</name>